<comment type="cofactor">
    <cofactor evidence="1">
        <name>FAD</name>
        <dbReference type="ChEBI" id="CHEBI:57692"/>
    </cofactor>
</comment>
<dbReference type="Pfam" id="PF08031">
    <property type="entry name" value="BBE"/>
    <property type="match status" value="1"/>
</dbReference>
<keyword evidence="5" id="KW-0560">Oxidoreductase</keyword>
<dbReference type="Proteomes" id="UP000530928">
    <property type="component" value="Unassembled WGS sequence"/>
</dbReference>
<evidence type="ECO:0000313" key="7">
    <source>
        <dbReference type="EMBL" id="MBA2892736.1"/>
    </source>
</evidence>
<organism evidence="7 8">
    <name type="scientific">Nonomuraea soli</name>
    <dbReference type="NCBI Taxonomy" id="1032476"/>
    <lineage>
        <taxon>Bacteria</taxon>
        <taxon>Bacillati</taxon>
        <taxon>Actinomycetota</taxon>
        <taxon>Actinomycetes</taxon>
        <taxon>Streptosporangiales</taxon>
        <taxon>Streptosporangiaceae</taxon>
        <taxon>Nonomuraea</taxon>
    </lineage>
</organism>
<dbReference type="InterPro" id="IPR016167">
    <property type="entry name" value="FAD-bd_PCMH_sub1"/>
</dbReference>
<proteinExistence type="inferred from homology"/>
<dbReference type="GO" id="GO:0071949">
    <property type="term" value="F:FAD binding"/>
    <property type="evidence" value="ECO:0007669"/>
    <property type="project" value="InterPro"/>
</dbReference>
<protein>
    <submittedName>
        <fullName evidence="7">FAD/FMN-containing dehydrogenase</fullName>
    </submittedName>
</protein>
<dbReference type="PROSITE" id="PS51387">
    <property type="entry name" value="FAD_PCMH"/>
    <property type="match status" value="1"/>
</dbReference>
<dbReference type="Pfam" id="PF01565">
    <property type="entry name" value="FAD_binding_4"/>
    <property type="match status" value="1"/>
</dbReference>
<dbReference type="InterPro" id="IPR016166">
    <property type="entry name" value="FAD-bd_PCMH"/>
</dbReference>
<dbReference type="AlphaFoldDB" id="A0A7W0HRK1"/>
<evidence type="ECO:0000256" key="4">
    <source>
        <dbReference type="ARBA" id="ARBA00022827"/>
    </source>
</evidence>
<evidence type="ECO:0000256" key="2">
    <source>
        <dbReference type="ARBA" id="ARBA00005466"/>
    </source>
</evidence>
<dbReference type="SUPFAM" id="SSF56176">
    <property type="entry name" value="FAD-binding/transporter-associated domain-like"/>
    <property type="match status" value="1"/>
</dbReference>
<dbReference type="InterPro" id="IPR036318">
    <property type="entry name" value="FAD-bd_PCMH-like_sf"/>
</dbReference>
<dbReference type="InterPro" id="IPR016169">
    <property type="entry name" value="FAD-bd_PCMH_sub2"/>
</dbReference>
<keyword evidence="8" id="KW-1185">Reference proteome</keyword>
<dbReference type="Gene3D" id="3.40.462.20">
    <property type="match status" value="1"/>
</dbReference>
<dbReference type="PANTHER" id="PTHR42973:SF39">
    <property type="entry name" value="FAD-BINDING PCMH-TYPE DOMAIN-CONTAINING PROTEIN"/>
    <property type="match status" value="1"/>
</dbReference>
<dbReference type="EMBL" id="JACDUR010000004">
    <property type="protein sequence ID" value="MBA2892736.1"/>
    <property type="molecule type" value="Genomic_DNA"/>
</dbReference>
<sequence length="460" mass="48818">MAPLLSFAPPPDWAGLGRTLKGTLVRPGDRAYDGARRLFNPAFDSVRPGGVAYCAGASDVSACLAFARKNQLAVHPRSGGHSYAGWSTGPGLVVDVSRMNGVTYRDGRATVGAGAKLVDVYGKLARHGVSIPAGTCPTVGVSGLTLGGGIGVVARKYGLTCDALESVQIVTADGRLLTCDAQHHAELFWACRGGGGGNVGVAVSFTFLAHQTAQVTAFFLHWPWKKAAQAVRAWQSWAPAAPDALWANLHLSRDTGGLDVQIGGLFLGTQAGLAPLLKPLTDRLGAPSSRLVRQTTHHDAMMIMAGCSGLSVSQCHLPGQTRDGRLSREAFTAKSHFAYRRIPAAGVDALVAWVARKGRHTVLLDAMGGAVARVPEGATAFPHRQALFSVQYYAPGRDRSWVRGVHGALSPHLGDHAYVNYIDPDLASWRTAYYGRNAARLAQVKAAYDPDRLFRLPQGF</sequence>
<dbReference type="InterPro" id="IPR050416">
    <property type="entry name" value="FAD-linked_Oxidoreductase"/>
</dbReference>
<dbReference type="Gene3D" id="3.30.465.10">
    <property type="match status" value="1"/>
</dbReference>
<dbReference type="PROSITE" id="PS00862">
    <property type="entry name" value="OX2_COVAL_FAD"/>
    <property type="match status" value="1"/>
</dbReference>
<accession>A0A7W0HRK1</accession>
<evidence type="ECO:0000256" key="3">
    <source>
        <dbReference type="ARBA" id="ARBA00022630"/>
    </source>
</evidence>
<keyword evidence="3" id="KW-0285">Flavoprotein</keyword>
<gene>
    <name evidence="7" type="ORF">HNR30_004090</name>
</gene>
<keyword evidence="4" id="KW-0274">FAD</keyword>
<dbReference type="PANTHER" id="PTHR42973">
    <property type="entry name" value="BINDING OXIDOREDUCTASE, PUTATIVE (AFU_ORTHOLOGUE AFUA_1G17690)-RELATED"/>
    <property type="match status" value="1"/>
</dbReference>
<evidence type="ECO:0000256" key="1">
    <source>
        <dbReference type="ARBA" id="ARBA00001974"/>
    </source>
</evidence>
<dbReference type="Gene3D" id="3.30.43.10">
    <property type="entry name" value="Uridine Diphospho-n-acetylenolpyruvylglucosamine Reductase, domain 2"/>
    <property type="match status" value="1"/>
</dbReference>
<dbReference type="InterPro" id="IPR012951">
    <property type="entry name" value="BBE"/>
</dbReference>
<feature type="domain" description="FAD-binding PCMH-type" evidence="6">
    <location>
        <begin position="43"/>
        <end position="212"/>
    </location>
</feature>
<dbReference type="InterPro" id="IPR006094">
    <property type="entry name" value="Oxid_FAD_bind_N"/>
</dbReference>
<evidence type="ECO:0000259" key="6">
    <source>
        <dbReference type="PROSITE" id="PS51387"/>
    </source>
</evidence>
<dbReference type="GO" id="GO:0016491">
    <property type="term" value="F:oxidoreductase activity"/>
    <property type="evidence" value="ECO:0007669"/>
    <property type="project" value="UniProtKB-KW"/>
</dbReference>
<dbReference type="RefSeq" id="WP_181611468.1">
    <property type="nucleotide sequence ID" value="NZ_BAABAM010000003.1"/>
</dbReference>
<name>A0A7W0HRK1_9ACTN</name>
<evidence type="ECO:0000313" key="8">
    <source>
        <dbReference type="Proteomes" id="UP000530928"/>
    </source>
</evidence>
<reference evidence="7 8" key="1">
    <citation type="submission" date="2020-07" db="EMBL/GenBank/DDBJ databases">
        <title>Genomic Encyclopedia of Type Strains, Phase IV (KMG-IV): sequencing the most valuable type-strain genomes for metagenomic binning, comparative biology and taxonomic classification.</title>
        <authorList>
            <person name="Goeker M."/>
        </authorList>
    </citation>
    <scope>NUCLEOTIDE SEQUENCE [LARGE SCALE GENOMIC DNA]</scope>
    <source>
        <strain evidence="7 8">DSM 45533</strain>
    </source>
</reference>
<comment type="similarity">
    <text evidence="2">Belongs to the oxygen-dependent FAD-linked oxidoreductase family.</text>
</comment>
<dbReference type="InterPro" id="IPR006093">
    <property type="entry name" value="Oxy_OxRdtase_FAD_BS"/>
</dbReference>
<comment type="caution">
    <text evidence="7">The sequence shown here is derived from an EMBL/GenBank/DDBJ whole genome shotgun (WGS) entry which is preliminary data.</text>
</comment>
<evidence type="ECO:0000256" key="5">
    <source>
        <dbReference type="ARBA" id="ARBA00023002"/>
    </source>
</evidence>